<evidence type="ECO:0000256" key="3">
    <source>
        <dbReference type="RuleBase" id="RU000363"/>
    </source>
</evidence>
<organism evidence="5 6">
    <name type="scientific">Marivibrio halodurans</name>
    <dbReference type="NCBI Taxonomy" id="2039722"/>
    <lineage>
        <taxon>Bacteria</taxon>
        <taxon>Pseudomonadati</taxon>
        <taxon>Pseudomonadota</taxon>
        <taxon>Alphaproteobacteria</taxon>
        <taxon>Rhodospirillales</taxon>
        <taxon>Rhodospirillaceae</taxon>
        <taxon>Marivibrio</taxon>
    </lineage>
</organism>
<protein>
    <submittedName>
        <fullName evidence="5">SDR family NAD(P)-dependent oxidoreductase</fullName>
    </submittedName>
</protein>
<gene>
    <name evidence="5" type="ORF">KAJ83_04310</name>
</gene>
<evidence type="ECO:0000259" key="4">
    <source>
        <dbReference type="SMART" id="SM00822"/>
    </source>
</evidence>
<evidence type="ECO:0000256" key="2">
    <source>
        <dbReference type="ARBA" id="ARBA00023002"/>
    </source>
</evidence>
<dbReference type="Pfam" id="PF00106">
    <property type="entry name" value="adh_short"/>
    <property type="match status" value="1"/>
</dbReference>
<dbReference type="InterPro" id="IPR051687">
    <property type="entry name" value="Peroxisomal_Beta-Oxidation"/>
</dbReference>
<dbReference type="SUPFAM" id="SSF51735">
    <property type="entry name" value="NAD(P)-binding Rossmann-fold domains"/>
    <property type="match status" value="1"/>
</dbReference>
<dbReference type="SMART" id="SM00822">
    <property type="entry name" value="PKS_KR"/>
    <property type="match status" value="1"/>
</dbReference>
<dbReference type="InterPro" id="IPR020904">
    <property type="entry name" value="Sc_DH/Rdtase_CS"/>
</dbReference>
<dbReference type="EMBL" id="JAGMWN010000001">
    <property type="protein sequence ID" value="MBP5856220.1"/>
    <property type="molecule type" value="Genomic_DNA"/>
</dbReference>
<dbReference type="InterPro" id="IPR036291">
    <property type="entry name" value="NAD(P)-bd_dom_sf"/>
</dbReference>
<dbReference type="RefSeq" id="WP_210680757.1">
    <property type="nucleotide sequence ID" value="NZ_JAGMWN010000001.1"/>
</dbReference>
<dbReference type="Gene3D" id="3.40.50.720">
    <property type="entry name" value="NAD(P)-binding Rossmann-like Domain"/>
    <property type="match status" value="1"/>
</dbReference>
<feature type="domain" description="Ketoreductase" evidence="4">
    <location>
        <begin position="8"/>
        <end position="186"/>
    </location>
</feature>
<dbReference type="GO" id="GO:0016491">
    <property type="term" value="F:oxidoreductase activity"/>
    <property type="evidence" value="ECO:0007669"/>
    <property type="project" value="UniProtKB-KW"/>
</dbReference>
<dbReference type="PRINTS" id="PR00081">
    <property type="entry name" value="GDHRDH"/>
</dbReference>
<dbReference type="PANTHER" id="PTHR45024">
    <property type="entry name" value="DEHYDROGENASES, SHORT CHAIN"/>
    <property type="match status" value="1"/>
</dbReference>
<dbReference type="PROSITE" id="PS00061">
    <property type="entry name" value="ADH_SHORT"/>
    <property type="match status" value="1"/>
</dbReference>
<proteinExistence type="inferred from homology"/>
<comment type="caution">
    <text evidence="5">The sequence shown here is derived from an EMBL/GenBank/DDBJ whole genome shotgun (WGS) entry which is preliminary data.</text>
</comment>
<sequence length="293" mass="30342">MSISFENQVAIVTGGARGLGRAYAEALAARGARVVIADLGGEGATTAAQIRATGGAAEAHEVDVSDFDAVSAMVDRVLDAHGRIDIALNNAGILRDKTFAKMALDDFRRVVEVHLMGSVNLCKAVWQPMRDCGYGRILLTSSSSGLYGNFGQSNYGAAKAAMLGLMNCLQLEGERDGIRVNMILPSAATRMTDGLLDPEAARLLAPERVAAGALFLVSGAAPSRFAMAAGAGTFARVHVTEGEGIHLPDDELTPEAVAARFDAICDPAGARAVENAFDQAGKLAARAVRAGAA</sequence>
<dbReference type="AlphaFoldDB" id="A0A8J7RX91"/>
<keyword evidence="6" id="KW-1185">Reference proteome</keyword>
<accession>A0A8J7RX91</accession>
<evidence type="ECO:0000256" key="1">
    <source>
        <dbReference type="ARBA" id="ARBA00006484"/>
    </source>
</evidence>
<dbReference type="InterPro" id="IPR057326">
    <property type="entry name" value="KR_dom"/>
</dbReference>
<reference evidence="5" key="1">
    <citation type="submission" date="2021-04" db="EMBL/GenBank/DDBJ databases">
        <authorList>
            <person name="Zhang D.-C."/>
        </authorList>
    </citation>
    <scope>NUCLEOTIDE SEQUENCE</scope>
    <source>
        <strain evidence="5">CGMCC 1.15697</strain>
    </source>
</reference>
<comment type="similarity">
    <text evidence="1 3">Belongs to the short-chain dehydrogenases/reductases (SDR) family.</text>
</comment>
<evidence type="ECO:0000313" key="5">
    <source>
        <dbReference type="EMBL" id="MBP5856220.1"/>
    </source>
</evidence>
<dbReference type="InterPro" id="IPR002347">
    <property type="entry name" value="SDR_fam"/>
</dbReference>
<dbReference type="PRINTS" id="PR00080">
    <property type="entry name" value="SDRFAMILY"/>
</dbReference>
<dbReference type="PANTHER" id="PTHR45024:SF2">
    <property type="entry name" value="SCP2 DOMAIN-CONTAINING PROTEIN"/>
    <property type="match status" value="1"/>
</dbReference>
<evidence type="ECO:0000313" key="6">
    <source>
        <dbReference type="Proteomes" id="UP000672602"/>
    </source>
</evidence>
<dbReference type="Proteomes" id="UP000672602">
    <property type="component" value="Unassembled WGS sequence"/>
</dbReference>
<keyword evidence="2" id="KW-0560">Oxidoreductase</keyword>
<name>A0A8J7RX91_9PROT</name>